<accession>A0A8H3J8U6</accession>
<name>A0A8H3J8U6_9LECA</name>
<reference evidence="1" key="1">
    <citation type="submission" date="2021-03" db="EMBL/GenBank/DDBJ databases">
        <authorList>
            <person name="Tagirdzhanova G."/>
        </authorList>
    </citation>
    <scope>NUCLEOTIDE SEQUENCE</scope>
</reference>
<dbReference type="EMBL" id="CAJPDR010000838">
    <property type="protein sequence ID" value="CAF9942922.1"/>
    <property type="molecule type" value="Genomic_DNA"/>
</dbReference>
<gene>
    <name evidence="1" type="ORF">ALECFALPRED_010226</name>
</gene>
<sequence>CLPSLRPILSLILYGEPSVSTRGSRGTVFRRFWTRIQPSAVVQTHGQPTNVNENQRNFIPLSDEASGFSGVEQFHGTSMISSGGREIRDHEDIEMRTGDRCPKSGIQVRSDVIVYSTQEG</sequence>
<dbReference type="OrthoDB" id="5417844at2759"/>
<feature type="non-terminal residue" evidence="1">
    <location>
        <position position="1"/>
    </location>
</feature>
<evidence type="ECO:0000313" key="1">
    <source>
        <dbReference type="EMBL" id="CAF9942922.1"/>
    </source>
</evidence>
<protein>
    <submittedName>
        <fullName evidence="1">Uncharacterized protein</fullName>
    </submittedName>
</protein>
<dbReference type="AlphaFoldDB" id="A0A8H3J8U6"/>
<keyword evidence="2" id="KW-1185">Reference proteome</keyword>
<comment type="caution">
    <text evidence="1">The sequence shown here is derived from an EMBL/GenBank/DDBJ whole genome shotgun (WGS) entry which is preliminary data.</text>
</comment>
<organism evidence="1 2">
    <name type="scientific">Alectoria fallacina</name>
    <dbReference type="NCBI Taxonomy" id="1903189"/>
    <lineage>
        <taxon>Eukaryota</taxon>
        <taxon>Fungi</taxon>
        <taxon>Dikarya</taxon>
        <taxon>Ascomycota</taxon>
        <taxon>Pezizomycotina</taxon>
        <taxon>Lecanoromycetes</taxon>
        <taxon>OSLEUM clade</taxon>
        <taxon>Lecanoromycetidae</taxon>
        <taxon>Lecanorales</taxon>
        <taxon>Lecanorineae</taxon>
        <taxon>Parmeliaceae</taxon>
        <taxon>Alectoria</taxon>
    </lineage>
</organism>
<dbReference type="Proteomes" id="UP000664203">
    <property type="component" value="Unassembled WGS sequence"/>
</dbReference>
<evidence type="ECO:0000313" key="2">
    <source>
        <dbReference type="Proteomes" id="UP000664203"/>
    </source>
</evidence>
<proteinExistence type="predicted"/>